<dbReference type="Pfam" id="PF14291">
    <property type="entry name" value="DUF4371"/>
    <property type="match status" value="1"/>
</dbReference>
<accession>A0AAV4BLB2</accession>
<comment type="caution">
    <text evidence="2">The sequence shown here is derived from an EMBL/GenBank/DDBJ whole genome shotgun (WGS) entry which is preliminary data.</text>
</comment>
<gene>
    <name evidence="2" type="ORF">PoB_004770600</name>
</gene>
<feature type="domain" description="TTF-type" evidence="1">
    <location>
        <begin position="39"/>
        <end position="122"/>
    </location>
</feature>
<dbReference type="Pfam" id="PF05699">
    <property type="entry name" value="Dimer_Tnp_hAT"/>
    <property type="match status" value="1"/>
</dbReference>
<dbReference type="Proteomes" id="UP000735302">
    <property type="component" value="Unassembled WGS sequence"/>
</dbReference>
<keyword evidence="3" id="KW-1185">Reference proteome</keyword>
<dbReference type="InterPro" id="IPR008906">
    <property type="entry name" value="HATC_C_dom"/>
</dbReference>
<dbReference type="AlphaFoldDB" id="A0AAV4BLB2"/>
<evidence type="ECO:0000313" key="3">
    <source>
        <dbReference type="Proteomes" id="UP000735302"/>
    </source>
</evidence>
<evidence type="ECO:0000259" key="1">
    <source>
        <dbReference type="SMART" id="SM00597"/>
    </source>
</evidence>
<dbReference type="SUPFAM" id="SSF53098">
    <property type="entry name" value="Ribonuclease H-like"/>
    <property type="match status" value="1"/>
</dbReference>
<proteinExistence type="predicted"/>
<dbReference type="SMART" id="SM00597">
    <property type="entry name" value="ZnF_TTF"/>
    <property type="match status" value="1"/>
</dbReference>
<name>A0AAV4BLB2_9GAST</name>
<dbReference type="InterPro" id="IPR025398">
    <property type="entry name" value="DUF4371"/>
</dbReference>
<organism evidence="2 3">
    <name type="scientific">Plakobranchus ocellatus</name>
    <dbReference type="NCBI Taxonomy" id="259542"/>
    <lineage>
        <taxon>Eukaryota</taxon>
        <taxon>Metazoa</taxon>
        <taxon>Spiralia</taxon>
        <taxon>Lophotrochozoa</taxon>
        <taxon>Mollusca</taxon>
        <taxon>Gastropoda</taxon>
        <taxon>Heterobranchia</taxon>
        <taxon>Euthyneura</taxon>
        <taxon>Panpulmonata</taxon>
        <taxon>Sacoglossa</taxon>
        <taxon>Placobranchoidea</taxon>
        <taxon>Plakobranchidae</taxon>
        <taxon>Plakobranchus</taxon>
    </lineage>
</organism>
<reference evidence="2 3" key="1">
    <citation type="journal article" date="2021" name="Elife">
        <title>Chloroplast acquisition without the gene transfer in kleptoplastic sea slugs, Plakobranchus ocellatus.</title>
        <authorList>
            <person name="Maeda T."/>
            <person name="Takahashi S."/>
            <person name="Yoshida T."/>
            <person name="Shimamura S."/>
            <person name="Takaki Y."/>
            <person name="Nagai Y."/>
            <person name="Toyoda A."/>
            <person name="Suzuki Y."/>
            <person name="Arimoto A."/>
            <person name="Ishii H."/>
            <person name="Satoh N."/>
            <person name="Nishiyama T."/>
            <person name="Hasebe M."/>
            <person name="Maruyama T."/>
            <person name="Minagawa J."/>
            <person name="Obokata J."/>
            <person name="Shigenobu S."/>
        </authorList>
    </citation>
    <scope>NUCLEOTIDE SEQUENCE [LARGE SCALE GENOMIC DNA]</scope>
</reference>
<dbReference type="PANTHER" id="PTHR45749">
    <property type="match status" value="1"/>
</dbReference>
<protein>
    <recommendedName>
        <fullName evidence="1">TTF-type domain-containing protein</fullName>
    </recommendedName>
</protein>
<dbReference type="PANTHER" id="PTHR45749:SF28">
    <property type="entry name" value="ZINC FINGER MYM-TYPE PROTEIN 1-LIKE-RELATED"/>
    <property type="match status" value="1"/>
</dbReference>
<dbReference type="InterPro" id="IPR006580">
    <property type="entry name" value="Znf_TTF"/>
</dbReference>
<evidence type="ECO:0000313" key="2">
    <source>
        <dbReference type="EMBL" id="GFO21201.1"/>
    </source>
</evidence>
<dbReference type="InterPro" id="IPR012337">
    <property type="entry name" value="RNaseH-like_sf"/>
</dbReference>
<dbReference type="GO" id="GO:0046983">
    <property type="term" value="F:protein dimerization activity"/>
    <property type="evidence" value="ECO:0007669"/>
    <property type="project" value="InterPro"/>
</dbReference>
<dbReference type="EMBL" id="BLXT01005251">
    <property type="protein sequence ID" value="GFO21201.1"/>
    <property type="molecule type" value="Genomic_DNA"/>
</dbReference>
<sequence>MNTIDDILLHPFCERSLEEKLEIKRLGPHQPTDILIVKGNRKFSSDWYRKYKWLTVSVQKEKLFCFYCALLGGEIVWSVTGFDDIKHLSEALKRHESSNSHTTCAVRFKTLGSSSISAHLDKARNKQIDKHNEQVPRNRYILKKIIECMIFCGSNELSLRDHDESATPSKKGVLLNLFNFVSKFDSDLALGQHLNNATVAKYTSKTSQNELLDSIFSVYLDDLQKEIIDADFVSVQADETADVASESQFVIALRFSKGSSVSERFLSFVKVSDRTTDGLSSVLNEYLEPFQLKEKLVAQAYDGASVTSGQNSGIHKLIKQTYPHAHFVHSYAHQLNLILQQACSAQNKDIDLFFTNLSAFPAFFSVSPKRTDLLSQICNKRLSKPSQTRWCFQNRCLRSVQELKSELIECFEQMQTNKEWDNITSREAAGLNNLLKDSKFIFFLDLFNVLFQHVDIFYNLLQKRSSTSEDVTKHLQRFETAIQEVRDDIDSKLQHILQNVNEGEPSTKRRRMDLKQLLQVASNKACDSLLFSVRERFERYELVLAFSVIDPKNFTTFKAQKPSGLIALLTKYYPFLYERKLMVELDTIYATEALAELRGIKSFLEEIVKLDLEENLPETTKLCRIVLATPVSTDESEHIFSILKRIKTCHRNTMGEEKLNALTVLSVHADLFTAEFIDKAIDRFATSKEIQTDLLYMTK</sequence>